<name>A0A072V990_MEDTR</name>
<sequence length="76" mass="8575">MLNENYSGRRCLPPGISLFSSAPSEFIGDIFSVKSCDISSARKVKGFGLWIMIYDMIKYFIHVALQKPPLTKEIMS</sequence>
<keyword evidence="1" id="KW-1133">Transmembrane helix</keyword>
<evidence type="ECO:0000313" key="2">
    <source>
        <dbReference type="EMBL" id="KEH37903.1"/>
    </source>
</evidence>
<accession>A0A072V990</accession>
<proteinExistence type="predicted"/>
<reference evidence="2 4" key="2">
    <citation type="journal article" date="2014" name="BMC Genomics">
        <title>An improved genome release (version Mt4.0) for the model legume Medicago truncatula.</title>
        <authorList>
            <person name="Tang H."/>
            <person name="Krishnakumar V."/>
            <person name="Bidwell S."/>
            <person name="Rosen B."/>
            <person name="Chan A."/>
            <person name="Zhou S."/>
            <person name="Gentzbittel L."/>
            <person name="Childs K.L."/>
            <person name="Yandell M."/>
            <person name="Gundlach H."/>
            <person name="Mayer K.F."/>
            <person name="Schwartz D.C."/>
            <person name="Town C.D."/>
        </authorList>
    </citation>
    <scope>GENOME REANNOTATION</scope>
    <source>
        <strain evidence="2">A17</strain>
        <strain evidence="3 4">cv. Jemalong A17</strain>
    </source>
</reference>
<gene>
    <name evidence="2" type="ordered locus">MTR_2g450860</name>
</gene>
<reference evidence="2 4" key="1">
    <citation type="journal article" date="2011" name="Nature">
        <title>The Medicago genome provides insight into the evolution of rhizobial symbioses.</title>
        <authorList>
            <person name="Young N.D."/>
            <person name="Debelle F."/>
            <person name="Oldroyd G.E."/>
            <person name="Geurts R."/>
            <person name="Cannon S.B."/>
            <person name="Udvardi M.K."/>
            <person name="Benedito V.A."/>
            <person name="Mayer K.F."/>
            <person name="Gouzy J."/>
            <person name="Schoof H."/>
            <person name="Van de Peer Y."/>
            <person name="Proost S."/>
            <person name="Cook D.R."/>
            <person name="Meyers B.C."/>
            <person name="Spannagl M."/>
            <person name="Cheung F."/>
            <person name="De Mita S."/>
            <person name="Krishnakumar V."/>
            <person name="Gundlach H."/>
            <person name="Zhou S."/>
            <person name="Mudge J."/>
            <person name="Bharti A.K."/>
            <person name="Murray J.D."/>
            <person name="Naoumkina M.A."/>
            <person name="Rosen B."/>
            <person name="Silverstein K.A."/>
            <person name="Tang H."/>
            <person name="Rombauts S."/>
            <person name="Zhao P.X."/>
            <person name="Zhou P."/>
            <person name="Barbe V."/>
            <person name="Bardou P."/>
            <person name="Bechner M."/>
            <person name="Bellec A."/>
            <person name="Berger A."/>
            <person name="Berges H."/>
            <person name="Bidwell S."/>
            <person name="Bisseling T."/>
            <person name="Choisne N."/>
            <person name="Couloux A."/>
            <person name="Denny R."/>
            <person name="Deshpande S."/>
            <person name="Dai X."/>
            <person name="Doyle J.J."/>
            <person name="Dudez A.M."/>
            <person name="Farmer A.D."/>
            <person name="Fouteau S."/>
            <person name="Franken C."/>
            <person name="Gibelin C."/>
            <person name="Gish J."/>
            <person name="Goldstein S."/>
            <person name="Gonzalez A.J."/>
            <person name="Green P.J."/>
            <person name="Hallab A."/>
            <person name="Hartog M."/>
            <person name="Hua A."/>
            <person name="Humphray S.J."/>
            <person name="Jeong D.H."/>
            <person name="Jing Y."/>
            <person name="Jocker A."/>
            <person name="Kenton S.M."/>
            <person name="Kim D.J."/>
            <person name="Klee K."/>
            <person name="Lai H."/>
            <person name="Lang C."/>
            <person name="Lin S."/>
            <person name="Macmil S.L."/>
            <person name="Magdelenat G."/>
            <person name="Matthews L."/>
            <person name="McCorrison J."/>
            <person name="Monaghan E.L."/>
            <person name="Mun J.H."/>
            <person name="Najar F.Z."/>
            <person name="Nicholson C."/>
            <person name="Noirot C."/>
            <person name="O'Bleness M."/>
            <person name="Paule C.R."/>
            <person name="Poulain J."/>
            <person name="Prion F."/>
            <person name="Qin B."/>
            <person name="Qu C."/>
            <person name="Retzel E.F."/>
            <person name="Riddle C."/>
            <person name="Sallet E."/>
            <person name="Samain S."/>
            <person name="Samson N."/>
            <person name="Sanders I."/>
            <person name="Saurat O."/>
            <person name="Scarpelli C."/>
            <person name="Schiex T."/>
            <person name="Segurens B."/>
            <person name="Severin A.J."/>
            <person name="Sherrier D.J."/>
            <person name="Shi R."/>
            <person name="Sims S."/>
            <person name="Singer S.R."/>
            <person name="Sinharoy S."/>
            <person name="Sterck L."/>
            <person name="Viollet A."/>
            <person name="Wang B.B."/>
            <person name="Wang K."/>
            <person name="Wang M."/>
            <person name="Wang X."/>
            <person name="Warfsmann J."/>
            <person name="Weissenbach J."/>
            <person name="White D.D."/>
            <person name="White J.D."/>
            <person name="Wiley G.B."/>
            <person name="Wincker P."/>
            <person name="Xing Y."/>
            <person name="Yang L."/>
            <person name="Yao Z."/>
            <person name="Ying F."/>
            <person name="Zhai J."/>
            <person name="Zhou L."/>
            <person name="Zuber A."/>
            <person name="Denarie J."/>
            <person name="Dixon R.A."/>
            <person name="May G.D."/>
            <person name="Schwartz D.C."/>
            <person name="Rogers J."/>
            <person name="Quetier F."/>
            <person name="Town C.D."/>
            <person name="Roe B.A."/>
        </authorList>
    </citation>
    <scope>NUCLEOTIDE SEQUENCE [LARGE SCALE GENOMIC DNA]</scope>
    <source>
        <strain evidence="2">A17</strain>
        <strain evidence="3 4">cv. Jemalong A17</strain>
    </source>
</reference>
<evidence type="ECO:0000313" key="4">
    <source>
        <dbReference type="Proteomes" id="UP000002051"/>
    </source>
</evidence>
<evidence type="ECO:0000256" key="1">
    <source>
        <dbReference type="SAM" id="Phobius"/>
    </source>
</evidence>
<organism evidence="2 4">
    <name type="scientific">Medicago truncatula</name>
    <name type="common">Barrel medic</name>
    <name type="synonym">Medicago tribuloides</name>
    <dbReference type="NCBI Taxonomy" id="3880"/>
    <lineage>
        <taxon>Eukaryota</taxon>
        <taxon>Viridiplantae</taxon>
        <taxon>Streptophyta</taxon>
        <taxon>Embryophyta</taxon>
        <taxon>Tracheophyta</taxon>
        <taxon>Spermatophyta</taxon>
        <taxon>Magnoliopsida</taxon>
        <taxon>eudicotyledons</taxon>
        <taxon>Gunneridae</taxon>
        <taxon>Pentapetalae</taxon>
        <taxon>rosids</taxon>
        <taxon>fabids</taxon>
        <taxon>Fabales</taxon>
        <taxon>Fabaceae</taxon>
        <taxon>Papilionoideae</taxon>
        <taxon>50 kb inversion clade</taxon>
        <taxon>NPAAA clade</taxon>
        <taxon>Hologalegina</taxon>
        <taxon>IRL clade</taxon>
        <taxon>Trifolieae</taxon>
        <taxon>Medicago</taxon>
    </lineage>
</organism>
<keyword evidence="1" id="KW-0472">Membrane</keyword>
<dbReference type="HOGENOM" id="CLU_2658172_0_0_1"/>
<protein>
    <submittedName>
        <fullName evidence="2">Transmembrane protein, putative</fullName>
    </submittedName>
</protein>
<keyword evidence="1 2" id="KW-0812">Transmembrane</keyword>
<dbReference type="Proteomes" id="UP000002051">
    <property type="component" value="Chromosome 2"/>
</dbReference>
<feature type="transmembrane region" description="Helical" evidence="1">
    <location>
        <begin position="47"/>
        <end position="65"/>
    </location>
</feature>
<dbReference type="AlphaFoldDB" id="A0A072V990"/>
<evidence type="ECO:0000313" key="3">
    <source>
        <dbReference type="EnsemblPlants" id="KEH37903"/>
    </source>
</evidence>
<dbReference type="EMBL" id="CM001218">
    <property type="protein sequence ID" value="KEH37903.1"/>
    <property type="molecule type" value="Genomic_DNA"/>
</dbReference>
<dbReference type="EnsemblPlants" id="KEH37903">
    <property type="protein sequence ID" value="KEH37903"/>
    <property type="gene ID" value="MTR_2g450860"/>
</dbReference>
<keyword evidence="4" id="KW-1185">Reference proteome</keyword>
<reference evidence="3" key="3">
    <citation type="submission" date="2015-04" db="UniProtKB">
        <authorList>
            <consortium name="EnsemblPlants"/>
        </authorList>
    </citation>
    <scope>IDENTIFICATION</scope>
    <source>
        <strain evidence="3">cv. Jemalong A17</strain>
    </source>
</reference>